<dbReference type="Proteomes" id="UP001585018">
    <property type="component" value="Unassembled WGS sequence"/>
</dbReference>
<name>A0ABV5DE75_9ACTN</name>
<reference evidence="1 2" key="1">
    <citation type="submission" date="2024-01" db="EMBL/GenBank/DDBJ databases">
        <title>Genome mining of biosynthetic gene clusters to explore secondary metabolites of Streptomyces sp.</title>
        <authorList>
            <person name="Baig A."/>
            <person name="Ajitkumar Shintre N."/>
            <person name="Kumar H."/>
            <person name="Anbarasu A."/>
            <person name="Ramaiah S."/>
        </authorList>
    </citation>
    <scope>NUCLEOTIDE SEQUENCE [LARGE SCALE GENOMIC DNA]</scope>
    <source>
        <strain evidence="1 2">A03</strain>
    </source>
</reference>
<sequence>MEIDRAEQYLVTQCIRRQGFRYWPLPVLSVPARKVGAYVVDDVAWARQYGYGRTFDSAAQKANRDHPNIAYAKALSKNQRVSYSRALDGTFTDSITIELPSGGSVRTPRDGCYAQAREQLYGDYPTWFRAKKTVTSLTPLYVPRILQDERLTSAVAAWSRCMTAAGRPFQSPDAIRRERESMIRGMTEEQALRSESALAVTEAECAQRTSLGKTTRALEAEYRNKVARDYAEEFTAYRQMRLSALTRARNL</sequence>
<gene>
    <name evidence="1" type="ORF">VSS30_19585</name>
</gene>
<proteinExistence type="predicted"/>
<evidence type="ECO:0000313" key="2">
    <source>
        <dbReference type="Proteomes" id="UP001585018"/>
    </source>
</evidence>
<protein>
    <submittedName>
        <fullName evidence="1">Uncharacterized protein</fullName>
    </submittedName>
</protein>
<dbReference type="RefSeq" id="WP_376719229.1">
    <property type="nucleotide sequence ID" value="NZ_JAYMRR010000010.1"/>
</dbReference>
<evidence type="ECO:0000313" key="1">
    <source>
        <dbReference type="EMBL" id="MFB8751003.1"/>
    </source>
</evidence>
<keyword evidence="2" id="KW-1185">Reference proteome</keyword>
<dbReference type="EMBL" id="JAYMRR010000010">
    <property type="protein sequence ID" value="MFB8751003.1"/>
    <property type="molecule type" value="Genomic_DNA"/>
</dbReference>
<comment type="caution">
    <text evidence="1">The sequence shown here is derived from an EMBL/GenBank/DDBJ whole genome shotgun (WGS) entry which is preliminary data.</text>
</comment>
<organism evidence="1 2">
    <name type="scientific">Streptomyces parvulus</name>
    <dbReference type="NCBI Taxonomy" id="146923"/>
    <lineage>
        <taxon>Bacteria</taxon>
        <taxon>Bacillati</taxon>
        <taxon>Actinomycetota</taxon>
        <taxon>Actinomycetes</taxon>
        <taxon>Kitasatosporales</taxon>
        <taxon>Streptomycetaceae</taxon>
        <taxon>Streptomyces</taxon>
    </lineage>
</organism>
<accession>A0ABV5DE75</accession>